<evidence type="ECO:0008006" key="5">
    <source>
        <dbReference type="Google" id="ProtNLM"/>
    </source>
</evidence>
<comment type="caution">
    <text evidence="3">The sequence shown here is derived from an EMBL/GenBank/DDBJ whole genome shotgun (WGS) entry which is preliminary data.</text>
</comment>
<proteinExistence type="predicted"/>
<dbReference type="PROSITE" id="PS50065">
    <property type="entry name" value="HMG_COA_REDUCTASE_4"/>
    <property type="match status" value="1"/>
</dbReference>
<feature type="transmembrane region" description="Helical" evidence="2">
    <location>
        <begin position="228"/>
        <end position="251"/>
    </location>
</feature>
<keyword evidence="2" id="KW-0812">Transmembrane</keyword>
<feature type="transmembrane region" description="Helical" evidence="2">
    <location>
        <begin position="20"/>
        <end position="42"/>
    </location>
</feature>
<evidence type="ECO:0000256" key="2">
    <source>
        <dbReference type="SAM" id="Phobius"/>
    </source>
</evidence>
<evidence type="ECO:0000313" key="3">
    <source>
        <dbReference type="EMBL" id="GGN05887.1"/>
    </source>
</evidence>
<sequence>MTSSPPPALPPAPTRARDRAAASASASVASLVAAAATSWTLLRAGRRLPSRLREPWERTNHAGATVTLLEGPAWVGGAVAGAVAGAAAGTAAGAAAGTLGPRRAEGPGRPAVATAVVALAAGALGALDDLAGGTADKGLKGHLTALARGEITTGALKIVGLGATGLVGAMVVDSGSHPAASRQGRSRAVGVLSTLVGGAVVAGAANAINLFDLRPGRALKVTVAAGLPMVGTAGGLGVAAGAAVGSSLGVVRDDLAAGSMLGDTGANAAGALVGLALVERTGLVGRAVALTALAALTLASERVSFTKVIEANPVLRRLDEWGRGRP</sequence>
<dbReference type="RefSeq" id="WP_229675080.1">
    <property type="nucleotide sequence ID" value="NZ_BMNZ01000007.1"/>
</dbReference>
<evidence type="ECO:0000256" key="1">
    <source>
        <dbReference type="SAM" id="MobiDB-lite"/>
    </source>
</evidence>
<dbReference type="InterPro" id="IPR002202">
    <property type="entry name" value="HMG_CoA_Rdtase"/>
</dbReference>
<dbReference type="Proteomes" id="UP000623461">
    <property type="component" value="Unassembled WGS sequence"/>
</dbReference>
<feature type="region of interest" description="Disordered" evidence="1">
    <location>
        <begin position="1"/>
        <end position="21"/>
    </location>
</feature>
<feature type="compositionally biased region" description="Pro residues" evidence="1">
    <location>
        <begin position="1"/>
        <end position="13"/>
    </location>
</feature>
<keyword evidence="4" id="KW-1185">Reference proteome</keyword>
<keyword evidence="2" id="KW-1133">Transmembrane helix</keyword>
<organism evidence="3 4">
    <name type="scientific">Terrabacter tumescens</name>
    <dbReference type="NCBI Taxonomy" id="60443"/>
    <lineage>
        <taxon>Bacteria</taxon>
        <taxon>Bacillati</taxon>
        <taxon>Actinomycetota</taxon>
        <taxon>Actinomycetes</taxon>
        <taxon>Micrococcales</taxon>
        <taxon>Intrasporangiaceae</taxon>
        <taxon>Terrabacter</taxon>
    </lineage>
</organism>
<gene>
    <name evidence="3" type="ORF">GCM10009721_36820</name>
</gene>
<feature type="transmembrane region" description="Helical" evidence="2">
    <location>
        <begin position="188"/>
        <end position="208"/>
    </location>
</feature>
<dbReference type="EMBL" id="BMNZ01000007">
    <property type="protein sequence ID" value="GGN05887.1"/>
    <property type="molecule type" value="Genomic_DNA"/>
</dbReference>
<reference evidence="4" key="1">
    <citation type="journal article" date="2019" name="Int. J. Syst. Evol. Microbiol.">
        <title>The Global Catalogue of Microorganisms (GCM) 10K type strain sequencing project: providing services to taxonomists for standard genome sequencing and annotation.</title>
        <authorList>
            <consortium name="The Broad Institute Genomics Platform"/>
            <consortium name="The Broad Institute Genome Sequencing Center for Infectious Disease"/>
            <person name="Wu L."/>
            <person name="Ma J."/>
        </authorList>
    </citation>
    <scope>NUCLEOTIDE SEQUENCE [LARGE SCALE GENOMIC DNA]</scope>
    <source>
        <strain evidence="4">JCM 1365</strain>
    </source>
</reference>
<evidence type="ECO:0000313" key="4">
    <source>
        <dbReference type="Proteomes" id="UP000623461"/>
    </source>
</evidence>
<accession>A0ABQ2IDH8</accession>
<protein>
    <recommendedName>
        <fullName evidence="5">UDP-N-acetylmuramyl pentapeptide phosphotransferase/UDP-N-acetylglucosamine-1-phosphate transferase</fullName>
    </recommendedName>
</protein>
<name>A0ABQ2IDH8_9MICO</name>
<keyword evidence="2" id="KW-0472">Membrane</keyword>